<dbReference type="EMBL" id="AP028679">
    <property type="protein sequence ID" value="BEQ14183.1"/>
    <property type="molecule type" value="Genomic_DNA"/>
</dbReference>
<dbReference type="PANTHER" id="PTHR47163:SF2">
    <property type="entry name" value="SI:DKEY-17M8.2"/>
    <property type="match status" value="1"/>
</dbReference>
<reference evidence="3" key="1">
    <citation type="journal article" date="2023" name="Arch. Microbiol.">
        <title>Desulfoferula mesophilus gen. nov. sp. nov., a mesophilic sulfate-reducing bacterium isolated from a brackish lake sediment.</title>
        <authorList>
            <person name="Watanabe T."/>
            <person name="Yabe T."/>
            <person name="Tsuji J.M."/>
            <person name="Fukui M."/>
        </authorList>
    </citation>
    <scope>NUCLEOTIDE SEQUENCE [LARGE SCALE GENOMIC DNA]</scope>
    <source>
        <strain evidence="3">12FAK</strain>
    </source>
</reference>
<keyword evidence="3" id="KW-1185">Reference proteome</keyword>
<evidence type="ECO:0000259" key="1">
    <source>
        <dbReference type="SMART" id="SM01126"/>
    </source>
</evidence>
<dbReference type="KEGG" id="dmp:FAK_12490"/>
<dbReference type="InterPro" id="IPR053164">
    <property type="entry name" value="IS1016-like_transposase"/>
</dbReference>
<dbReference type="AlphaFoldDB" id="A0AAU9EAQ9"/>
<dbReference type="Proteomes" id="UP001366166">
    <property type="component" value="Chromosome"/>
</dbReference>
<name>A0AAU9EAQ9_9BACT</name>
<evidence type="ECO:0000313" key="3">
    <source>
        <dbReference type="Proteomes" id="UP001366166"/>
    </source>
</evidence>
<sequence length="226" mass="26150">MGMKNKYVRRARISEAKFRDLVRLFALDLEANKIASLTRLNRNTINLYLFKIRQRIAELCEQESPFKGEIEVDESYFGARRVKGKRGRGAYGKTPVFGILQRGGRVYTEIVPDCAKATLQAIIRGKVDPKSVIHSDGWRGYNGLVDLGYKKHYRVQHGQDQFAKGRNHINGIESFWSFAKARLMKFNGLPSSTFYLHLKESELRFNYRGQDLYAILLKMLREKPLN</sequence>
<proteinExistence type="predicted"/>
<dbReference type="PANTHER" id="PTHR47163">
    <property type="entry name" value="DDE_TNP_IS1595 DOMAIN-CONTAINING PROTEIN"/>
    <property type="match status" value="1"/>
</dbReference>
<dbReference type="InterPro" id="IPR024445">
    <property type="entry name" value="Tnp_ISXO2-like"/>
</dbReference>
<dbReference type="NCBIfam" id="NF033547">
    <property type="entry name" value="transpos_IS1595"/>
    <property type="match status" value="1"/>
</dbReference>
<accession>A0AAU9EAQ9</accession>
<feature type="domain" description="ISXO2-like transposase" evidence="1">
    <location>
        <begin position="65"/>
        <end position="206"/>
    </location>
</feature>
<dbReference type="SMART" id="SM01126">
    <property type="entry name" value="DDE_Tnp_IS1595"/>
    <property type="match status" value="1"/>
</dbReference>
<dbReference type="RefSeq" id="WP_338605902.1">
    <property type="nucleotide sequence ID" value="NZ_AP028679.1"/>
</dbReference>
<organism evidence="2 3">
    <name type="scientific">Desulfoferula mesophila</name>
    <dbReference type="NCBI Taxonomy" id="3058419"/>
    <lineage>
        <taxon>Bacteria</taxon>
        <taxon>Pseudomonadati</taxon>
        <taxon>Thermodesulfobacteriota</taxon>
        <taxon>Desulfarculia</taxon>
        <taxon>Desulfarculales</taxon>
        <taxon>Desulfarculaceae</taxon>
        <taxon>Desulfoferula</taxon>
    </lineage>
</organism>
<evidence type="ECO:0000313" key="2">
    <source>
        <dbReference type="EMBL" id="BEQ14183.1"/>
    </source>
</evidence>
<protein>
    <submittedName>
        <fullName evidence="2">DDE transposase</fullName>
    </submittedName>
</protein>
<gene>
    <name evidence="2" type="ORF">FAK_12490</name>
</gene>
<dbReference type="Pfam" id="PF12762">
    <property type="entry name" value="DDE_Tnp_IS1595"/>
    <property type="match status" value="1"/>
</dbReference>